<dbReference type="PANTHER" id="PTHR39757">
    <property type="match status" value="1"/>
</dbReference>
<keyword evidence="2" id="KW-1185">Reference proteome</keyword>
<dbReference type="Gene3D" id="3.50.50.60">
    <property type="entry name" value="FAD/NAD(P)-binding domain"/>
    <property type="match status" value="1"/>
</dbReference>
<evidence type="ECO:0000313" key="2">
    <source>
        <dbReference type="Proteomes" id="UP000193431"/>
    </source>
</evidence>
<dbReference type="AlphaFoldDB" id="A0A1W6MG25"/>
<dbReference type="STRING" id="331648.BST97_00265"/>
<dbReference type="InterPro" id="IPR036188">
    <property type="entry name" value="FAD/NAD-bd_sf"/>
</dbReference>
<evidence type="ECO:0000313" key="1">
    <source>
        <dbReference type="EMBL" id="ARN76561.1"/>
    </source>
</evidence>
<sequence length="387" mass="44999">MVHHYDIAIIGLGCAGSHIVHELINQNVEKKIAVIDPWSDERPEKAWSFWEKGAGKWDHLVEQTWSKTIVLKKGHELKLDLEPYVYKTLDSKKFTAFAKARLEQSPHITFINGSVETVSKQTSNKQISLENGETLTADLILDSRVPKDFYEDKKSIKIFQHFKGIVIKTTGDHFDPDVCTMMDYTLMDEGTCSFTYILPYSKRSALVEFTYFSHKVVTESTYDHFLKKYIKEHLKIEEYQITDVEQGIVPMTTYDFKQHNHPDHFRIGTAGGWVKPSTGYSFKMSEKKARQLVENIRDDRKLDHGLFSKKSQLYDATLLDVLDKNNGNGDEVFYKLYSSNKMKYFFRFLDEETTFLQDLRIMFPMTSMAFLKPFFAHLPKIFGRNQG</sequence>
<dbReference type="SUPFAM" id="SSF51905">
    <property type="entry name" value="FAD/NAD(P)-binding domain"/>
    <property type="match status" value="1"/>
</dbReference>
<name>A0A1W6MG25_9FLAO</name>
<protein>
    <recommendedName>
        <fullName evidence="3">Lycopene cyclase</fullName>
    </recommendedName>
</protein>
<organism evidence="1 2">
    <name type="scientific">Nonlabens spongiae</name>
    <dbReference type="NCBI Taxonomy" id="331648"/>
    <lineage>
        <taxon>Bacteria</taxon>
        <taxon>Pseudomonadati</taxon>
        <taxon>Bacteroidota</taxon>
        <taxon>Flavobacteriia</taxon>
        <taxon>Flavobacteriales</taxon>
        <taxon>Flavobacteriaceae</taxon>
        <taxon>Nonlabens</taxon>
    </lineage>
</organism>
<dbReference type="PANTHER" id="PTHR39757:SF5">
    <property type="entry name" value="OS02G0190600 PROTEIN"/>
    <property type="match status" value="1"/>
</dbReference>
<dbReference type="OrthoDB" id="24355at2"/>
<dbReference type="RefSeq" id="WP_085765363.1">
    <property type="nucleotide sequence ID" value="NZ_CP019344.1"/>
</dbReference>
<evidence type="ECO:0008006" key="3">
    <source>
        <dbReference type="Google" id="ProtNLM"/>
    </source>
</evidence>
<accession>A0A1W6MG25</accession>
<dbReference type="Proteomes" id="UP000193431">
    <property type="component" value="Chromosome"/>
</dbReference>
<gene>
    <name evidence="1" type="ORF">BST97_00265</name>
</gene>
<proteinExistence type="predicted"/>
<dbReference type="Pfam" id="PF05834">
    <property type="entry name" value="Lycopene_cycl"/>
    <property type="match status" value="1"/>
</dbReference>
<dbReference type="EMBL" id="CP019344">
    <property type="protein sequence ID" value="ARN76561.1"/>
    <property type="molecule type" value="Genomic_DNA"/>
</dbReference>
<reference evidence="1 2" key="1">
    <citation type="submission" date="2016-11" db="EMBL/GenBank/DDBJ databases">
        <title>Trade-off between light-utilization and light-protection in marine flavobacteria.</title>
        <authorList>
            <person name="Kumagai Y."/>
        </authorList>
    </citation>
    <scope>NUCLEOTIDE SEQUENCE [LARGE SCALE GENOMIC DNA]</scope>
    <source>
        <strain evidence="1 2">JCM 13191</strain>
    </source>
</reference>